<evidence type="ECO:0000313" key="5">
    <source>
        <dbReference type="WBParaSite" id="ASIM_0001614301-mRNA-1"/>
    </source>
</evidence>
<dbReference type="AlphaFoldDB" id="A0A0M3K5A2"/>
<dbReference type="Pfam" id="PF00059">
    <property type="entry name" value="Lectin_C"/>
    <property type="match status" value="1"/>
</dbReference>
<dbReference type="EMBL" id="UYRR01032402">
    <property type="protein sequence ID" value="VDK55487.1"/>
    <property type="molecule type" value="Genomic_DNA"/>
</dbReference>
<organism evidence="5">
    <name type="scientific">Anisakis simplex</name>
    <name type="common">Herring worm</name>
    <dbReference type="NCBI Taxonomy" id="6269"/>
    <lineage>
        <taxon>Eukaryota</taxon>
        <taxon>Metazoa</taxon>
        <taxon>Ecdysozoa</taxon>
        <taxon>Nematoda</taxon>
        <taxon>Chromadorea</taxon>
        <taxon>Rhabditida</taxon>
        <taxon>Spirurina</taxon>
        <taxon>Ascaridomorpha</taxon>
        <taxon>Ascaridoidea</taxon>
        <taxon>Anisakidae</taxon>
        <taxon>Anisakis</taxon>
        <taxon>Anisakis simplex complex</taxon>
    </lineage>
</organism>
<keyword evidence="1" id="KW-1015">Disulfide bond</keyword>
<reference evidence="3 4" key="2">
    <citation type="submission" date="2018-11" db="EMBL/GenBank/DDBJ databases">
        <authorList>
            <consortium name="Pathogen Informatics"/>
        </authorList>
    </citation>
    <scope>NUCLEOTIDE SEQUENCE [LARGE SCALE GENOMIC DNA]</scope>
</reference>
<dbReference type="InterPro" id="IPR001304">
    <property type="entry name" value="C-type_lectin-like"/>
</dbReference>
<protein>
    <submittedName>
        <fullName evidence="5">C-type lectin domain-containing protein</fullName>
    </submittedName>
</protein>
<dbReference type="OrthoDB" id="5838060at2759"/>
<dbReference type="WBParaSite" id="ASIM_0001614301-mRNA-1">
    <property type="protein sequence ID" value="ASIM_0001614301-mRNA-1"/>
    <property type="gene ID" value="ASIM_0001614301"/>
</dbReference>
<name>A0A0M3K5A2_ANISI</name>
<accession>A0A0M3K5A2</accession>
<dbReference type="InterPro" id="IPR016186">
    <property type="entry name" value="C-type_lectin-like/link_sf"/>
</dbReference>
<dbReference type="SUPFAM" id="SSF56436">
    <property type="entry name" value="C-type lectin-like"/>
    <property type="match status" value="1"/>
</dbReference>
<evidence type="ECO:0000259" key="2">
    <source>
        <dbReference type="PROSITE" id="PS50041"/>
    </source>
</evidence>
<dbReference type="PROSITE" id="PS50041">
    <property type="entry name" value="C_TYPE_LECTIN_2"/>
    <property type="match status" value="1"/>
</dbReference>
<keyword evidence="4" id="KW-1185">Reference proteome</keyword>
<evidence type="ECO:0000313" key="4">
    <source>
        <dbReference type="Proteomes" id="UP000267096"/>
    </source>
</evidence>
<evidence type="ECO:0000313" key="3">
    <source>
        <dbReference type="EMBL" id="VDK55487.1"/>
    </source>
</evidence>
<reference evidence="5" key="1">
    <citation type="submission" date="2017-02" db="UniProtKB">
        <authorList>
            <consortium name="WormBaseParasite"/>
        </authorList>
    </citation>
    <scope>IDENTIFICATION</scope>
</reference>
<dbReference type="PROSITE" id="PS00615">
    <property type="entry name" value="C_TYPE_LECTIN_1"/>
    <property type="match status" value="1"/>
</dbReference>
<proteinExistence type="predicted"/>
<evidence type="ECO:0000256" key="1">
    <source>
        <dbReference type="ARBA" id="ARBA00023157"/>
    </source>
</evidence>
<gene>
    <name evidence="3" type="ORF">ASIM_LOCUS15550</name>
</gene>
<dbReference type="InterPro" id="IPR016187">
    <property type="entry name" value="CTDL_fold"/>
</dbReference>
<sequence length="104" mass="12187">MTSSMLLVQTVSQRTIRFLSRRVYRFGKCEYVYVDELQSWYVAEEKCQEWGGHLWNASDTFERVFVSGEPNNGNHNENCIEMGPDGTWMDSFCSAARHYICKRT</sequence>
<feature type="domain" description="C-type lectin" evidence="2">
    <location>
        <begin position="1"/>
        <end position="102"/>
    </location>
</feature>
<dbReference type="Proteomes" id="UP000267096">
    <property type="component" value="Unassembled WGS sequence"/>
</dbReference>
<dbReference type="InterPro" id="IPR018378">
    <property type="entry name" value="C-type_lectin_CS"/>
</dbReference>
<dbReference type="Gene3D" id="3.10.100.10">
    <property type="entry name" value="Mannose-Binding Protein A, subunit A"/>
    <property type="match status" value="2"/>
</dbReference>